<dbReference type="Gene3D" id="3.40.50.10090">
    <property type="match status" value="2"/>
</dbReference>
<accession>A0A4Q0P990</accession>
<name>A0A4Q0P990_9FLAO</name>
<dbReference type="SUPFAM" id="SSF69618">
    <property type="entry name" value="HemD-like"/>
    <property type="match status" value="1"/>
</dbReference>
<feature type="domain" description="Tetrapyrrole biosynthesis uroporphyrinogen III synthase" evidence="1">
    <location>
        <begin position="18"/>
        <end position="215"/>
    </location>
</feature>
<protein>
    <submittedName>
        <fullName evidence="2">Uroporphyrinogen-III synthase</fullName>
    </submittedName>
</protein>
<dbReference type="Proteomes" id="UP000290608">
    <property type="component" value="Unassembled WGS sequence"/>
</dbReference>
<dbReference type="InterPro" id="IPR039793">
    <property type="entry name" value="UROS/Hem4"/>
</dbReference>
<dbReference type="RefSeq" id="WP_073095634.1">
    <property type="nucleotide sequence ID" value="NZ_JBALUR010000013.1"/>
</dbReference>
<dbReference type="AlphaFoldDB" id="A0A4Q0P990"/>
<evidence type="ECO:0000313" key="3">
    <source>
        <dbReference type="Proteomes" id="UP000290608"/>
    </source>
</evidence>
<dbReference type="EMBL" id="QOVL01000028">
    <property type="protein sequence ID" value="RXG23111.1"/>
    <property type="molecule type" value="Genomic_DNA"/>
</dbReference>
<sequence>MKTVLSTKKLTPSQKNLILGAGFSVVEYDAIKIEPLDFELPEALENLIFTSKNGVEAFLKKSHKKSLLLEERAEVRCFCVGTKTEALLIKNSFSMIKTAQNASELGDFILKNHKKEHFTFFCSAIRRDELPEKLTENQVSFEEIIAYETRLNTKAFNRQFDAILFFSPSGVQSFTSANTLENTLAVCIGQTTANEVQKYTEHFTIANATTVESVIARTVKALI</sequence>
<dbReference type="Pfam" id="PF02602">
    <property type="entry name" value="HEM4"/>
    <property type="match status" value="1"/>
</dbReference>
<evidence type="ECO:0000259" key="1">
    <source>
        <dbReference type="Pfam" id="PF02602"/>
    </source>
</evidence>
<organism evidence="2 3">
    <name type="scientific">Leeuwenhoekiella marinoflava</name>
    <dbReference type="NCBI Taxonomy" id="988"/>
    <lineage>
        <taxon>Bacteria</taxon>
        <taxon>Pseudomonadati</taxon>
        <taxon>Bacteroidota</taxon>
        <taxon>Flavobacteriia</taxon>
        <taxon>Flavobacteriales</taxon>
        <taxon>Flavobacteriaceae</taxon>
        <taxon>Leeuwenhoekiella</taxon>
    </lineage>
</organism>
<gene>
    <name evidence="2" type="ORF">DSL99_3900</name>
</gene>
<dbReference type="PANTHER" id="PTHR12390:SF0">
    <property type="entry name" value="UROPORPHYRINOGEN-III SYNTHASE"/>
    <property type="match status" value="1"/>
</dbReference>
<dbReference type="GO" id="GO:0006780">
    <property type="term" value="P:uroporphyrinogen III biosynthetic process"/>
    <property type="evidence" value="ECO:0007669"/>
    <property type="project" value="InterPro"/>
</dbReference>
<dbReference type="InterPro" id="IPR003754">
    <property type="entry name" value="4pyrrol_synth_uPrphyn_synth"/>
</dbReference>
<proteinExistence type="predicted"/>
<comment type="caution">
    <text evidence="2">The sequence shown here is derived from an EMBL/GenBank/DDBJ whole genome shotgun (WGS) entry which is preliminary data.</text>
</comment>
<dbReference type="InterPro" id="IPR036108">
    <property type="entry name" value="4pyrrol_syn_uPrphyn_synt_sf"/>
</dbReference>
<reference evidence="2 3" key="1">
    <citation type="submission" date="2018-07" db="EMBL/GenBank/DDBJ databases">
        <title>Leeuwenhoekiella genomics.</title>
        <authorList>
            <person name="Tahon G."/>
            <person name="Willems A."/>
        </authorList>
    </citation>
    <scope>NUCLEOTIDE SEQUENCE [LARGE SCALE GENOMIC DNA]</scope>
    <source>
        <strain evidence="2 3">LMG 1345</strain>
    </source>
</reference>
<dbReference type="CDD" id="cd06578">
    <property type="entry name" value="HemD"/>
    <property type="match status" value="1"/>
</dbReference>
<dbReference type="GO" id="GO:0005829">
    <property type="term" value="C:cytosol"/>
    <property type="evidence" value="ECO:0007669"/>
    <property type="project" value="TreeGrafter"/>
</dbReference>
<dbReference type="STRING" id="1122159.SAMN02745246_00040"/>
<dbReference type="GO" id="GO:0004852">
    <property type="term" value="F:uroporphyrinogen-III synthase activity"/>
    <property type="evidence" value="ECO:0007669"/>
    <property type="project" value="InterPro"/>
</dbReference>
<dbReference type="PANTHER" id="PTHR12390">
    <property type="entry name" value="UROPORPHYRINOGEN III SYNTHASE"/>
    <property type="match status" value="1"/>
</dbReference>
<evidence type="ECO:0000313" key="2">
    <source>
        <dbReference type="EMBL" id="RXG23111.1"/>
    </source>
</evidence>